<feature type="chain" id="PRO_5030991214" description="Troponin C, skeletal muscle" evidence="9">
    <location>
        <begin position="31"/>
        <end position="282"/>
    </location>
</feature>
<keyword evidence="9" id="KW-0732">Signal</keyword>
<dbReference type="InterPro" id="IPR018247">
    <property type="entry name" value="EF_Hand_1_Ca_BS"/>
</dbReference>
<dbReference type="AlphaFoldDB" id="A0A7N9IDA5"/>
<dbReference type="SMART" id="SM00054">
    <property type="entry name" value="EFh"/>
    <property type="match status" value="4"/>
</dbReference>
<evidence type="ECO:0000256" key="8">
    <source>
        <dbReference type="SAM" id="MobiDB-lite"/>
    </source>
</evidence>
<evidence type="ECO:0000256" key="5">
    <source>
        <dbReference type="ARBA" id="ARBA00037722"/>
    </source>
</evidence>
<dbReference type="GO" id="GO:0005509">
    <property type="term" value="F:calcium ion binding"/>
    <property type="evidence" value="ECO:0007669"/>
    <property type="project" value="InterPro"/>
</dbReference>
<dbReference type="Ensembl" id="ENSMFAT00000080453.1">
    <property type="protein sequence ID" value="ENSMFAP00000054550.1"/>
    <property type="gene ID" value="ENSMFAG00000037927.2"/>
</dbReference>
<feature type="domain" description="EF-hand" evidence="10">
    <location>
        <begin position="37"/>
        <end position="72"/>
    </location>
</feature>
<organism evidence="11 12">
    <name type="scientific">Macaca fascicularis</name>
    <name type="common">Crab-eating macaque</name>
    <name type="synonym">Cynomolgus monkey</name>
    <dbReference type="NCBI Taxonomy" id="9541"/>
    <lineage>
        <taxon>Eukaryota</taxon>
        <taxon>Metazoa</taxon>
        <taxon>Chordata</taxon>
        <taxon>Craniata</taxon>
        <taxon>Vertebrata</taxon>
        <taxon>Euteleostomi</taxon>
        <taxon>Mammalia</taxon>
        <taxon>Eutheria</taxon>
        <taxon>Euarchontoglires</taxon>
        <taxon>Primates</taxon>
        <taxon>Haplorrhini</taxon>
        <taxon>Catarrhini</taxon>
        <taxon>Cercopithecidae</taxon>
        <taxon>Cercopithecinae</taxon>
        <taxon>Macaca</taxon>
    </lineage>
</organism>
<feature type="signal peptide" evidence="9">
    <location>
        <begin position="1"/>
        <end position="30"/>
    </location>
</feature>
<evidence type="ECO:0000256" key="6">
    <source>
        <dbReference type="ARBA" id="ARBA00038202"/>
    </source>
</evidence>
<feature type="compositionally biased region" description="Polar residues" evidence="8">
    <location>
        <begin position="272"/>
        <end position="282"/>
    </location>
</feature>
<reference evidence="11" key="3">
    <citation type="submission" date="2025-09" db="UniProtKB">
        <authorList>
            <consortium name="Ensembl"/>
        </authorList>
    </citation>
    <scope>IDENTIFICATION</scope>
</reference>
<protein>
    <recommendedName>
        <fullName evidence="7">Troponin C, skeletal muscle</fullName>
    </recommendedName>
</protein>
<evidence type="ECO:0000313" key="11">
    <source>
        <dbReference type="Ensembl" id="ENSMFAP00000054550.1"/>
    </source>
</evidence>
<dbReference type="Bgee" id="ENSMFAG00000037927">
    <property type="expression patterns" value="Expressed in skeletal muscle tissue and 6 other cell types or tissues"/>
</dbReference>
<dbReference type="InterPro" id="IPR050230">
    <property type="entry name" value="CALM/Myosin/TropC-like"/>
</dbReference>
<evidence type="ECO:0000256" key="7">
    <source>
        <dbReference type="ARBA" id="ARBA00044117"/>
    </source>
</evidence>
<evidence type="ECO:0000259" key="10">
    <source>
        <dbReference type="PROSITE" id="PS50222"/>
    </source>
</evidence>
<dbReference type="FunFam" id="1.10.238.10:FF:000107">
    <property type="entry name" value="Troponin C, skeletal muscle"/>
    <property type="match status" value="1"/>
</dbReference>
<dbReference type="PANTHER" id="PTHR23048:SF57">
    <property type="entry name" value="TROPONIN C2, FAST SKELETAL TYPE"/>
    <property type="match status" value="1"/>
</dbReference>
<dbReference type="PANTHER" id="PTHR23048">
    <property type="entry name" value="MYOSIN LIGHT CHAIN 1, 3"/>
    <property type="match status" value="1"/>
</dbReference>
<keyword evidence="2" id="KW-0677">Repeat</keyword>
<evidence type="ECO:0000256" key="9">
    <source>
        <dbReference type="SAM" id="SignalP"/>
    </source>
</evidence>
<dbReference type="PROSITE" id="PS00018">
    <property type="entry name" value="EF_HAND_1"/>
    <property type="match status" value="3"/>
</dbReference>
<comment type="function">
    <text evidence="5">Troponin is the central regulatory protein of striated muscle contraction. Tn consists of three components: Tn-I which is the inhibitor of actomyosin ATPase, Tn-T which contains the binding site for tropomyosin and Tn-C. The binding of calcium to Tn-C abolishes the inhibitory action of Tn on actin filaments.</text>
</comment>
<sequence>MGFRCATALGLPLQLRLSLCLLQTDQQAEARSYLSEEMIAEFKAAFDMFDADGGGDISVKELGTVMRMLGQTPTKEELDAIIEEVDEDGSGTIDFEEFLVMMVRQMKEDAKGKSEEELAECFRIFDRNADGYIDPEELAEIFRASGEHVTDEEIESLMKDGDKNNDGRIDFDGEGGPREFGKSGWEPQGTASTGAWLPCSVFGLVGWAGHNFKSSPSLLGAGIEAPTTLCSLSINDQAVGAWWLRTVKSWNFGRMKREDCLRPGVRDHPGQHSETLSLQQIK</sequence>
<evidence type="ECO:0000256" key="1">
    <source>
        <dbReference type="ARBA" id="ARBA00022723"/>
    </source>
</evidence>
<evidence type="ECO:0000313" key="12">
    <source>
        <dbReference type="Proteomes" id="UP000233100"/>
    </source>
</evidence>
<keyword evidence="1" id="KW-0479">Metal-binding</keyword>
<keyword evidence="3" id="KW-0106">Calcium</keyword>
<evidence type="ECO:0000256" key="2">
    <source>
        <dbReference type="ARBA" id="ARBA00022737"/>
    </source>
</evidence>
<feature type="domain" description="EF-hand" evidence="10">
    <location>
        <begin position="113"/>
        <end position="148"/>
    </location>
</feature>
<dbReference type="InterPro" id="IPR011992">
    <property type="entry name" value="EF-hand-dom_pair"/>
</dbReference>
<feature type="domain" description="EF-hand" evidence="10">
    <location>
        <begin position="73"/>
        <end position="108"/>
    </location>
</feature>
<dbReference type="Gene3D" id="1.10.238.10">
    <property type="entry name" value="EF-hand"/>
    <property type="match status" value="2"/>
</dbReference>
<comment type="similarity">
    <text evidence="6">Belongs to the troponin C family.</text>
</comment>
<dbReference type="Pfam" id="PF13499">
    <property type="entry name" value="EF-hand_7"/>
    <property type="match status" value="2"/>
</dbReference>
<reference evidence="11" key="2">
    <citation type="submission" date="2025-08" db="UniProtKB">
        <authorList>
            <consortium name="Ensembl"/>
        </authorList>
    </citation>
    <scope>IDENTIFICATION</scope>
</reference>
<dbReference type="Proteomes" id="UP000233100">
    <property type="component" value="Chromosome 10"/>
</dbReference>
<dbReference type="GeneTree" id="ENSGT00940000153541"/>
<dbReference type="InterPro" id="IPR002048">
    <property type="entry name" value="EF_hand_dom"/>
</dbReference>
<reference evidence="11 12" key="1">
    <citation type="submission" date="2013-03" db="EMBL/GenBank/DDBJ databases">
        <authorList>
            <person name="Warren W."/>
            <person name="Wilson R.K."/>
        </authorList>
    </citation>
    <scope>NUCLEOTIDE SEQUENCE</scope>
</reference>
<evidence type="ECO:0000256" key="4">
    <source>
        <dbReference type="ARBA" id="ARBA00023179"/>
    </source>
</evidence>
<name>A0A7N9IDA5_MACFA</name>
<keyword evidence="4" id="KW-0514">Muscle protein</keyword>
<dbReference type="PROSITE" id="PS50222">
    <property type="entry name" value="EF_HAND_2"/>
    <property type="match status" value="3"/>
</dbReference>
<dbReference type="SUPFAM" id="SSF47473">
    <property type="entry name" value="EF-hand"/>
    <property type="match status" value="1"/>
</dbReference>
<keyword evidence="12" id="KW-1185">Reference proteome</keyword>
<accession>A0A7N9IDA5</accession>
<feature type="region of interest" description="Disordered" evidence="8">
    <location>
        <begin position="263"/>
        <end position="282"/>
    </location>
</feature>
<dbReference type="GO" id="GO:0016460">
    <property type="term" value="C:myosin II complex"/>
    <property type="evidence" value="ECO:0007669"/>
    <property type="project" value="TreeGrafter"/>
</dbReference>
<proteinExistence type="inferred from homology"/>
<evidence type="ECO:0000256" key="3">
    <source>
        <dbReference type="ARBA" id="ARBA00022837"/>
    </source>
</evidence>
<gene>
    <name evidence="11" type="primary">TNNC2</name>
</gene>
<dbReference type="CDD" id="cd00051">
    <property type="entry name" value="EFh"/>
    <property type="match status" value="2"/>
</dbReference>